<dbReference type="eggNOG" id="COG3170">
    <property type="taxonomic scope" value="Bacteria"/>
</dbReference>
<dbReference type="InterPro" id="IPR008928">
    <property type="entry name" value="6-hairpin_glycosidase_sf"/>
</dbReference>
<keyword evidence="1" id="KW-0378">Hydrolase</keyword>
<gene>
    <name evidence="1" type="ORF">K1I37_18065</name>
</gene>
<dbReference type="EMBL" id="CP080467">
    <property type="protein sequence ID" value="UNO48544.1"/>
    <property type="molecule type" value="Genomic_DNA"/>
</dbReference>
<proteinExistence type="predicted"/>
<dbReference type="GO" id="GO:0005975">
    <property type="term" value="P:carbohydrate metabolic process"/>
    <property type="evidence" value="ECO:0007669"/>
    <property type="project" value="InterPro"/>
</dbReference>
<accession>A0A9E6ZST5</accession>
<dbReference type="OrthoDB" id="6376039at2"/>
<dbReference type="SUPFAM" id="SSF48208">
    <property type="entry name" value="Six-hairpin glycosidases"/>
    <property type="match status" value="1"/>
</dbReference>
<dbReference type="KEGG" id="aaco:K1I37_18065"/>
<evidence type="ECO:0000313" key="2">
    <source>
        <dbReference type="Proteomes" id="UP000829401"/>
    </source>
</evidence>
<dbReference type="InterPro" id="IPR012341">
    <property type="entry name" value="6hp_glycosidase-like_sf"/>
</dbReference>
<keyword evidence="2" id="KW-1185">Reference proteome</keyword>
<name>T0D7H9_ALIAG</name>
<dbReference type="Proteomes" id="UP000829401">
    <property type="component" value="Chromosome"/>
</dbReference>
<dbReference type="STRING" id="1356854.N007_05820"/>
<dbReference type="AlphaFoldDB" id="T0D7H9"/>
<organism evidence="1 2">
    <name type="scientific">Alicyclobacillus acidoterrestris (strain ATCC 49025 / DSM 3922 / CIP 106132 / NCIMB 13137 / GD3B)</name>
    <dbReference type="NCBI Taxonomy" id="1356854"/>
    <lineage>
        <taxon>Bacteria</taxon>
        <taxon>Bacillati</taxon>
        <taxon>Bacillota</taxon>
        <taxon>Bacilli</taxon>
        <taxon>Bacillales</taxon>
        <taxon>Alicyclobacillaceae</taxon>
        <taxon>Alicyclobacillus</taxon>
    </lineage>
</organism>
<dbReference type="InterPro" id="IPR000852">
    <property type="entry name" value="Glyco_hydro_52"/>
</dbReference>
<protein>
    <submittedName>
        <fullName evidence="1">Glycoside hydrolase family 52 protein</fullName>
    </submittedName>
</protein>
<evidence type="ECO:0000313" key="1">
    <source>
        <dbReference type="EMBL" id="UNO48544.1"/>
    </source>
</evidence>
<dbReference type="PRINTS" id="PR00845">
    <property type="entry name" value="GLHYDRLASE52"/>
</dbReference>
<reference evidence="2" key="1">
    <citation type="journal article" date="2022" name="G3 (Bethesda)">
        <title>Unveiling the complete genome sequence of Alicyclobacillus acidoterrestris DSM 3922T, a taint-producing strain.</title>
        <authorList>
            <person name="Leonardo I.C."/>
            <person name="Barreto Crespo M.T."/>
            <person name="Gaspar F.B."/>
        </authorList>
    </citation>
    <scope>NUCLEOTIDE SEQUENCE [LARGE SCALE GENOMIC DNA]</scope>
    <source>
        <strain evidence="2">DSM 3922</strain>
    </source>
</reference>
<dbReference type="Gene3D" id="1.50.10.10">
    <property type="match status" value="1"/>
</dbReference>
<dbReference type="Pfam" id="PF03512">
    <property type="entry name" value="Glyco_hydro_52"/>
    <property type="match status" value="1"/>
</dbReference>
<accession>T0D7H9</accession>
<dbReference type="RefSeq" id="WP_021296207.1">
    <property type="nucleotide sequence ID" value="NZ_AURB01000125.1"/>
</dbReference>
<sequence length="719" mass="80975">MDKNMFFNAHHAPIGAYASFTLGFPGAAGGLDLELGQPPQKSVYVGLETREGGSFEALPFYRQADDDSRRYDVEKQTQDTDELLLRPFDCKRIQRGFRLATDTWRAGDLTFTIYSPIQSVPDPTSAPEDALKDAIVPAVFVEMTVDNTLSRITRRAFFGYEGMDPYSAMRRLDETSSLTGVGQGRLTAIATEDADVQSALHFRLEDILKAKHKENWTFGLGKVGALVFDVPPQQKKTYRFVICFYRGGIVTSGIDASYYYTRYFQNIEQVAQYALSHFAEKVSLALEANKMIDASALSEDQQFVLSHAIRSYYGATQFLELSDGPLWVVNEGEYRMMNTFDLTVDQAFFELRMNPWTVRNELDMFRNRYSYEDEVSFPDESQMYPGGISFTHDMGVANVFSRPHYSAYEQYGLDGCFSHMTHEQLVNWVLCTALYVEYTRDNDWLAANLPTLEACFQSMLNRDNPDSNRRNGVMALDSNRTMFGTEITTYDSLDASLGQARNNLYLAGKCFAAYVALEKLFCLSGREVEAEEAALQALRCATTIVEHQTEAGYIPAILGEGNDSRIIPAVEGLVYLLYTGCSEALARDGRYGFYIRALEQHLKTILVEGSCLFPDGGWKLSSTSDNSWLSKIYLCQHVARQILGWPWDERGRAADAAHVAWLTHPEHSLWSWSDQILRGEIIGSKYYPRGVTSILWLNGCPGVVGSTLGQSLAIRRKRT</sequence>
<dbReference type="GO" id="GO:0009044">
    <property type="term" value="F:xylan 1,4-beta-xylosidase activity"/>
    <property type="evidence" value="ECO:0007669"/>
    <property type="project" value="InterPro"/>
</dbReference>